<feature type="binding site" evidence="5">
    <location>
        <position position="140"/>
    </location>
    <ligand>
        <name>S-adenosyl-L-methionine</name>
        <dbReference type="ChEBI" id="CHEBI:59789"/>
    </ligand>
</feature>
<dbReference type="EC" id="2.1.1.297" evidence="5"/>
<dbReference type="InterPro" id="IPR040758">
    <property type="entry name" value="PrmC_N"/>
</dbReference>
<dbReference type="PANTHER" id="PTHR18895">
    <property type="entry name" value="HEMK METHYLTRANSFERASE"/>
    <property type="match status" value="1"/>
</dbReference>
<dbReference type="PROSITE" id="PS00092">
    <property type="entry name" value="N6_MTASE"/>
    <property type="match status" value="1"/>
</dbReference>
<dbReference type="InterPro" id="IPR050320">
    <property type="entry name" value="N5-glutamine_MTase"/>
</dbReference>
<dbReference type="FunFam" id="3.40.50.150:FF:000053">
    <property type="entry name" value="Release factor glutamine methyltransferase"/>
    <property type="match status" value="1"/>
</dbReference>
<dbReference type="InterPro" id="IPR029063">
    <property type="entry name" value="SAM-dependent_MTases_sf"/>
</dbReference>
<reference evidence="8 9" key="1">
    <citation type="journal article" date="2005" name="Infect. Immun.">
        <title>Comparative genomic analysis of Chlamydia trachomatis oculotropic and genitotropic strains.</title>
        <authorList>
            <person name="Carlson J.H."/>
            <person name="Porcella S.F."/>
            <person name="McClarty G."/>
            <person name="Caldwell H.D."/>
        </authorList>
    </citation>
    <scope>NUCLEOTIDE SEQUENCE [LARGE SCALE GENOMIC DNA]</scope>
    <source>
        <strain evidence="9">ATCC VR-571B / DSM 19440 / HAR-13</strain>
    </source>
</reference>
<dbReference type="SMR" id="A0A0H2X0I5"/>
<dbReference type="Proteomes" id="UP000002532">
    <property type="component" value="Chromosome"/>
</dbReference>
<evidence type="ECO:0000313" key="9">
    <source>
        <dbReference type="Proteomes" id="UP000002532"/>
    </source>
</evidence>
<feature type="domain" description="Release factor glutamine methyltransferase N-terminal" evidence="7">
    <location>
        <begin position="4"/>
        <end position="71"/>
    </location>
</feature>
<dbReference type="AlphaFoldDB" id="A0A0H2X0I5"/>
<organism evidence="8 9">
    <name type="scientific">Chlamydia trachomatis serovar A (strain ATCC VR-571B / DSM 19440 / HAR-13)</name>
    <dbReference type="NCBI Taxonomy" id="315277"/>
    <lineage>
        <taxon>Bacteria</taxon>
        <taxon>Pseudomonadati</taxon>
        <taxon>Chlamydiota</taxon>
        <taxon>Chlamydiia</taxon>
        <taxon>Chlamydiales</taxon>
        <taxon>Chlamydiaceae</taxon>
        <taxon>Chlamydia/Chlamydophila group</taxon>
        <taxon>Chlamydia</taxon>
    </lineage>
</organism>
<dbReference type="KEGG" id="cta:CTA_0026"/>
<evidence type="ECO:0000256" key="4">
    <source>
        <dbReference type="ARBA" id="ARBA00048391"/>
    </source>
</evidence>
<keyword evidence="3 5" id="KW-0949">S-adenosyl-L-methionine</keyword>
<accession>A0A0H2X0I5</accession>
<keyword evidence="9" id="KW-1185">Reference proteome</keyword>
<evidence type="ECO:0000256" key="1">
    <source>
        <dbReference type="ARBA" id="ARBA00022603"/>
    </source>
</evidence>
<keyword evidence="1 5" id="KW-0489">Methyltransferase</keyword>
<feature type="binding site" evidence="5">
    <location>
        <position position="181"/>
    </location>
    <ligand>
        <name>S-adenosyl-L-methionine</name>
        <dbReference type="ChEBI" id="CHEBI:59789"/>
    </ligand>
</feature>
<dbReference type="NCBIfam" id="TIGR00536">
    <property type="entry name" value="hemK_fam"/>
    <property type="match status" value="1"/>
</dbReference>
<comment type="function">
    <text evidence="5">Methylates the class 1 translation termination release factors RF1/PrfA and RF2/PrfB on the glutamine residue of the universally conserved GGQ motif.</text>
</comment>
<dbReference type="SUPFAM" id="SSF53335">
    <property type="entry name" value="S-adenosyl-L-methionine-dependent methyltransferases"/>
    <property type="match status" value="1"/>
</dbReference>
<dbReference type="GO" id="GO:0003676">
    <property type="term" value="F:nucleic acid binding"/>
    <property type="evidence" value="ECO:0007669"/>
    <property type="project" value="InterPro"/>
</dbReference>
<proteinExistence type="inferred from homology"/>
<evidence type="ECO:0000256" key="2">
    <source>
        <dbReference type="ARBA" id="ARBA00022679"/>
    </source>
</evidence>
<dbReference type="InterPro" id="IPR002052">
    <property type="entry name" value="DNA_methylase_N6_adenine_CS"/>
</dbReference>
<dbReference type="EMBL" id="CP000051">
    <property type="protein sequence ID" value="AAX50274.1"/>
    <property type="molecule type" value="Genomic_DNA"/>
</dbReference>
<dbReference type="InterPro" id="IPR004556">
    <property type="entry name" value="HemK-like"/>
</dbReference>
<evidence type="ECO:0000313" key="8">
    <source>
        <dbReference type="EMBL" id="AAX50274.1"/>
    </source>
</evidence>
<evidence type="ECO:0000256" key="5">
    <source>
        <dbReference type="HAMAP-Rule" id="MF_02126"/>
    </source>
</evidence>
<feature type="domain" description="Methyltransferase small" evidence="6">
    <location>
        <begin position="105"/>
        <end position="186"/>
    </location>
</feature>
<comment type="similarity">
    <text evidence="5">Belongs to the protein N5-glutamine methyltransferase family. PrmC subfamily.</text>
</comment>
<comment type="caution">
    <text evidence="5">Lacks conserved residue(s) required for the propagation of feature annotation.</text>
</comment>
<evidence type="ECO:0000256" key="3">
    <source>
        <dbReference type="ARBA" id="ARBA00022691"/>
    </source>
</evidence>
<evidence type="ECO:0000259" key="7">
    <source>
        <dbReference type="Pfam" id="PF17827"/>
    </source>
</evidence>
<dbReference type="CDD" id="cd02440">
    <property type="entry name" value="AdoMet_MTases"/>
    <property type="match status" value="1"/>
</dbReference>
<dbReference type="Pfam" id="PF17827">
    <property type="entry name" value="PrmC_N"/>
    <property type="match status" value="1"/>
</dbReference>
<dbReference type="HAMAP" id="MF_02126">
    <property type="entry name" value="RF_methyltr_PrmC"/>
    <property type="match status" value="1"/>
</dbReference>
<dbReference type="Gene3D" id="1.10.8.10">
    <property type="entry name" value="DNA helicase RuvA subunit, C-terminal domain"/>
    <property type="match status" value="1"/>
</dbReference>
<dbReference type="GO" id="GO:0102559">
    <property type="term" value="F:peptide chain release factor N(5)-glutamine methyltransferase activity"/>
    <property type="evidence" value="ECO:0007669"/>
    <property type="project" value="UniProtKB-EC"/>
</dbReference>
<dbReference type="InterPro" id="IPR007848">
    <property type="entry name" value="Small_mtfrase_dom"/>
</dbReference>
<dbReference type="GO" id="GO:0032259">
    <property type="term" value="P:methylation"/>
    <property type="evidence" value="ECO:0007669"/>
    <property type="project" value="UniProtKB-KW"/>
</dbReference>
<evidence type="ECO:0000259" key="6">
    <source>
        <dbReference type="Pfam" id="PF05175"/>
    </source>
</evidence>
<comment type="catalytic activity">
    <reaction evidence="4 5">
        <text>L-glutaminyl-[peptide chain release factor] + S-adenosyl-L-methionine = N(5)-methyl-L-glutaminyl-[peptide chain release factor] + S-adenosyl-L-homocysteine + H(+)</text>
        <dbReference type="Rhea" id="RHEA:42896"/>
        <dbReference type="Rhea" id="RHEA-COMP:10271"/>
        <dbReference type="Rhea" id="RHEA-COMP:10272"/>
        <dbReference type="ChEBI" id="CHEBI:15378"/>
        <dbReference type="ChEBI" id="CHEBI:30011"/>
        <dbReference type="ChEBI" id="CHEBI:57856"/>
        <dbReference type="ChEBI" id="CHEBI:59789"/>
        <dbReference type="ChEBI" id="CHEBI:61891"/>
        <dbReference type="EC" id="2.1.1.297"/>
    </reaction>
</comment>
<name>A0A0H2X0I5_CHLTA</name>
<dbReference type="HOGENOM" id="CLU_018398_3_1_0"/>
<dbReference type="PANTHER" id="PTHR18895:SF74">
    <property type="entry name" value="MTRF1L RELEASE FACTOR GLUTAMINE METHYLTRANSFERASE"/>
    <property type="match status" value="1"/>
</dbReference>
<dbReference type="Pfam" id="PF05175">
    <property type="entry name" value="MTS"/>
    <property type="match status" value="1"/>
</dbReference>
<protein>
    <recommendedName>
        <fullName evidence="5">Release factor glutamine methyltransferase</fullName>
        <shortName evidence="5">RF MTase</shortName>
        <ecNumber evidence="5">2.1.1.297</ecNumber>
    </recommendedName>
    <alternativeName>
        <fullName evidence="5">N5-glutamine methyltransferase PrmC</fullName>
    </alternativeName>
    <alternativeName>
        <fullName evidence="5">Protein-(glutamine-N5) MTase PrmC</fullName>
    </alternativeName>
    <alternativeName>
        <fullName evidence="5">Protein-glutamine N-methyltransferase PrmC</fullName>
    </alternativeName>
</protein>
<dbReference type="NCBIfam" id="TIGR03534">
    <property type="entry name" value="RF_mod_PrmC"/>
    <property type="match status" value="1"/>
</dbReference>
<dbReference type="InterPro" id="IPR019874">
    <property type="entry name" value="RF_methyltr_PrmC"/>
</dbReference>
<keyword evidence="2 5" id="KW-0808">Transferase</keyword>
<gene>
    <name evidence="5" type="primary">prmC</name>
    <name evidence="8" type="ordered locus">CTA_0026</name>
</gene>
<feature type="binding site" evidence="5">
    <location>
        <begin position="181"/>
        <end position="184"/>
    </location>
    <ligand>
        <name>substrate</name>
    </ligand>
</feature>
<dbReference type="RefSeq" id="WP_009873502.1">
    <property type="nucleotide sequence ID" value="NC_007429.1"/>
</dbReference>
<dbReference type="Gene3D" id="3.40.50.150">
    <property type="entry name" value="Vaccinia Virus protein VP39"/>
    <property type="match status" value="1"/>
</dbReference>
<sequence>MKKLLREASEYLLSRGIRFPQREAEDILMDLLEISSRSALHQAKLSSEEQSLYWKRLRKRGDRCPTAYIHGKVHFLGVELQVTPQVLIPRQETEIFVEQIIGYLQMHKEKTTFYDVCCGSGCIGLAVRKHCPHVRVTLSDISPEALAIAESNARSNALAVDFLLGDLFDPFSFPADVLVCNPPYLSYKEFFESDPEVRCHEPWKALVGGVSGLEFYHRIATHIHKILVSGGVGWLEIGSTQGEDVKQIFHAKGIRGRVLKDYAQLDRFFFLENQANDAVSSGEVSGFSER</sequence>